<accession>A0A1G4IL06</accession>
<organism evidence="1 2">
    <name type="scientific">Trypanosoma equiperdum</name>
    <dbReference type="NCBI Taxonomy" id="5694"/>
    <lineage>
        <taxon>Eukaryota</taxon>
        <taxon>Discoba</taxon>
        <taxon>Euglenozoa</taxon>
        <taxon>Kinetoplastea</taxon>
        <taxon>Metakinetoplastina</taxon>
        <taxon>Trypanosomatida</taxon>
        <taxon>Trypanosomatidae</taxon>
        <taxon>Trypanosoma</taxon>
    </lineage>
</organism>
<dbReference type="GeneID" id="92378916"/>
<dbReference type="RefSeq" id="XP_067083612.1">
    <property type="nucleotide sequence ID" value="XM_067227511.1"/>
</dbReference>
<comment type="caution">
    <text evidence="1">The sequence shown here is derived from an EMBL/GenBank/DDBJ whole genome shotgun (WGS) entry which is preliminary data.</text>
</comment>
<name>A0A1G4IL06_TRYEQ</name>
<dbReference type="Proteomes" id="UP000195570">
    <property type="component" value="Unassembled WGS sequence"/>
</dbReference>
<evidence type="ECO:0000313" key="1">
    <source>
        <dbReference type="EMBL" id="SCU73215.1"/>
    </source>
</evidence>
<keyword evidence="2" id="KW-1185">Reference proteome</keyword>
<dbReference type="AlphaFoldDB" id="A0A1G4IL06"/>
<dbReference type="EMBL" id="CZPT02002008">
    <property type="protein sequence ID" value="SCU73215.1"/>
    <property type="molecule type" value="Genomic_DNA"/>
</dbReference>
<sequence length="342" mass="38283">MTSITAYMRPTDVACVFYRHETLGQSEPIKVCEKISDVFHTVEHHVGKGAAAVPTSNADDDNMSVLHRHLSALAHQESLSMMASYAGYTVQTRSHIAEDLSEKSAELLWKHAAHRAAASIFGTDRCTPRRRALVMGVYITRTSANYFTVGIVTQGDTRDPRIRKAITTLSGTHKLTRLDSELQICAAHRSMSIRLWWEPRSDRVTPRSVMPPIRVILEREQQELSKTCVTYMTGYGAVNIFLCRPVASKLLGTTRKLLNTGECHPTDDAAAWFDGRRFPSCAKETQQRRRLTVVLYFNDLHPVEVGEHLVGVEVEPLPSFRPFVPSQYAHLPPFLVVGRSGA</sequence>
<protein>
    <submittedName>
        <fullName evidence="1">Uncharacterized protein</fullName>
    </submittedName>
</protein>
<evidence type="ECO:0000313" key="2">
    <source>
        <dbReference type="Proteomes" id="UP000195570"/>
    </source>
</evidence>
<dbReference type="VEuPathDB" id="TriTrypDB:TEOVI_000497600"/>
<reference evidence="1" key="1">
    <citation type="submission" date="2016-09" db="EMBL/GenBank/DDBJ databases">
        <authorList>
            <person name="Hebert L."/>
            <person name="Moumen B."/>
        </authorList>
    </citation>
    <scope>NUCLEOTIDE SEQUENCE [LARGE SCALE GENOMIC DNA]</scope>
    <source>
        <strain evidence="1">OVI</strain>
    </source>
</reference>
<gene>
    <name evidence="1" type="ORF">TEOVI_000497600</name>
</gene>
<proteinExistence type="predicted"/>